<organism evidence="1 2">
    <name type="scientific">Batillaria attramentaria</name>
    <dbReference type="NCBI Taxonomy" id="370345"/>
    <lineage>
        <taxon>Eukaryota</taxon>
        <taxon>Metazoa</taxon>
        <taxon>Spiralia</taxon>
        <taxon>Lophotrochozoa</taxon>
        <taxon>Mollusca</taxon>
        <taxon>Gastropoda</taxon>
        <taxon>Caenogastropoda</taxon>
        <taxon>Sorbeoconcha</taxon>
        <taxon>Cerithioidea</taxon>
        <taxon>Batillariidae</taxon>
        <taxon>Batillaria</taxon>
    </lineage>
</organism>
<accession>A0ABD0LRH0</accession>
<dbReference type="AlphaFoldDB" id="A0ABD0LRH0"/>
<sequence>MAAVKASDGETDLHENELPGGVACWNWLLLDKIQFRNDRDRMTCDVHIYSATTWPAPTLTSTSFETFLKVSHPLDHTGRRQAGTN</sequence>
<comment type="caution">
    <text evidence="1">The sequence shown here is derived from an EMBL/GenBank/DDBJ whole genome shotgun (WGS) entry which is preliminary data.</text>
</comment>
<name>A0ABD0LRH0_9CAEN</name>
<dbReference type="EMBL" id="JACVVK020000030">
    <property type="protein sequence ID" value="KAK7501748.1"/>
    <property type="molecule type" value="Genomic_DNA"/>
</dbReference>
<evidence type="ECO:0000313" key="1">
    <source>
        <dbReference type="EMBL" id="KAK7501748.1"/>
    </source>
</evidence>
<protein>
    <submittedName>
        <fullName evidence="1">Uncharacterized protein</fullName>
    </submittedName>
</protein>
<reference evidence="1 2" key="1">
    <citation type="journal article" date="2023" name="Sci. Data">
        <title>Genome assembly of the Korean intertidal mud-creeper Batillaria attramentaria.</title>
        <authorList>
            <person name="Patra A.K."/>
            <person name="Ho P.T."/>
            <person name="Jun S."/>
            <person name="Lee S.J."/>
            <person name="Kim Y."/>
            <person name="Won Y.J."/>
        </authorList>
    </citation>
    <scope>NUCLEOTIDE SEQUENCE [LARGE SCALE GENOMIC DNA]</scope>
    <source>
        <strain evidence="1">Wonlab-2016</strain>
    </source>
</reference>
<evidence type="ECO:0000313" key="2">
    <source>
        <dbReference type="Proteomes" id="UP001519460"/>
    </source>
</evidence>
<keyword evidence="2" id="KW-1185">Reference proteome</keyword>
<dbReference type="Proteomes" id="UP001519460">
    <property type="component" value="Unassembled WGS sequence"/>
</dbReference>
<proteinExistence type="predicted"/>
<gene>
    <name evidence="1" type="ORF">BaRGS_00007179</name>
</gene>